<dbReference type="STRING" id="9402.L5JUA4"/>
<keyword evidence="8 18" id="KW-0472">Membrane</keyword>
<feature type="domain" description="G-protein coupled receptors family 1 profile" evidence="19">
    <location>
        <begin position="52"/>
        <end position="318"/>
    </location>
</feature>
<evidence type="ECO:0000256" key="9">
    <source>
        <dbReference type="ARBA" id="ARBA00023139"/>
    </source>
</evidence>
<evidence type="ECO:0000313" key="21">
    <source>
        <dbReference type="Proteomes" id="UP000010552"/>
    </source>
</evidence>
<comment type="similarity">
    <text evidence="2 16">Belongs to the G-protein coupled receptor 1 family.</text>
</comment>
<keyword evidence="14" id="KW-0449">Lipoprotein</keyword>
<feature type="compositionally biased region" description="Polar residues" evidence="17">
    <location>
        <begin position="466"/>
        <end position="483"/>
    </location>
</feature>
<evidence type="ECO:0000256" key="18">
    <source>
        <dbReference type="SAM" id="Phobius"/>
    </source>
</evidence>
<gene>
    <name evidence="20" type="ORF">PAL_GLEAN10016832</name>
</gene>
<dbReference type="InterPro" id="IPR000986">
    <property type="entry name" value="NeuroY6_rcpt"/>
</dbReference>
<evidence type="ECO:0000256" key="2">
    <source>
        <dbReference type="ARBA" id="ARBA00010663"/>
    </source>
</evidence>
<dbReference type="Gene3D" id="1.20.1070.10">
    <property type="entry name" value="Rhodopsin 7-helix transmembrane proteins"/>
    <property type="match status" value="1"/>
</dbReference>
<evidence type="ECO:0000256" key="11">
    <source>
        <dbReference type="ARBA" id="ARBA00023170"/>
    </source>
</evidence>
<dbReference type="PROSITE" id="PS00237">
    <property type="entry name" value="G_PROTEIN_RECEP_F1_1"/>
    <property type="match status" value="1"/>
</dbReference>
<dbReference type="PRINTS" id="PR01012">
    <property type="entry name" value="NRPEPTIDEYR"/>
</dbReference>
<feature type="transmembrane region" description="Helical" evidence="18">
    <location>
        <begin position="215"/>
        <end position="238"/>
    </location>
</feature>
<dbReference type="GO" id="GO:0005886">
    <property type="term" value="C:plasma membrane"/>
    <property type="evidence" value="ECO:0007669"/>
    <property type="project" value="UniProtKB-SubCell"/>
</dbReference>
<evidence type="ECO:0000256" key="3">
    <source>
        <dbReference type="ARBA" id="ARBA00019471"/>
    </source>
</evidence>
<proteinExistence type="inferred from homology"/>
<feature type="transmembrane region" description="Helical" evidence="18">
    <location>
        <begin position="73"/>
        <end position="99"/>
    </location>
</feature>
<protein>
    <recommendedName>
        <fullName evidence="3">Neuropeptide Y receptor type 1</fullName>
    </recommendedName>
</protein>
<dbReference type="FunFam" id="1.20.1070.10:FF:000062">
    <property type="entry name" value="Neuropeptide Y receptor type 1"/>
    <property type="match status" value="1"/>
</dbReference>
<feature type="transmembrane region" description="Helical" evidence="18">
    <location>
        <begin position="152"/>
        <end position="175"/>
    </location>
</feature>
<evidence type="ECO:0000256" key="17">
    <source>
        <dbReference type="SAM" id="MobiDB-lite"/>
    </source>
</evidence>
<keyword evidence="12" id="KW-0325">Glycoprotein</keyword>
<evidence type="ECO:0000256" key="1">
    <source>
        <dbReference type="ARBA" id="ARBA00004651"/>
    </source>
</evidence>
<feature type="transmembrane region" description="Helical" evidence="18">
    <location>
        <begin position="259"/>
        <end position="279"/>
    </location>
</feature>
<evidence type="ECO:0000256" key="12">
    <source>
        <dbReference type="ARBA" id="ARBA00023180"/>
    </source>
</evidence>
<evidence type="ECO:0000256" key="7">
    <source>
        <dbReference type="ARBA" id="ARBA00023040"/>
    </source>
</evidence>
<dbReference type="InterPro" id="IPR017452">
    <property type="entry name" value="GPCR_Rhodpsn_7TM"/>
</dbReference>
<dbReference type="PROSITE" id="PS50262">
    <property type="entry name" value="G_PROTEIN_RECEP_F1_2"/>
    <property type="match status" value="1"/>
</dbReference>
<dbReference type="InterPro" id="IPR000276">
    <property type="entry name" value="GPCR_Rhodpsn"/>
</dbReference>
<evidence type="ECO:0000256" key="8">
    <source>
        <dbReference type="ARBA" id="ARBA00023136"/>
    </source>
</evidence>
<evidence type="ECO:0000259" key="19">
    <source>
        <dbReference type="PROSITE" id="PS50262"/>
    </source>
</evidence>
<keyword evidence="21" id="KW-1185">Reference proteome</keyword>
<keyword evidence="9" id="KW-0564">Palmitate</keyword>
<dbReference type="Gene3D" id="2.60.40.10">
    <property type="entry name" value="Immunoglobulins"/>
    <property type="match status" value="1"/>
</dbReference>
<accession>L5JUA4</accession>
<keyword evidence="6 18" id="KW-1133">Transmembrane helix</keyword>
<dbReference type="PANTHER" id="PTHR24235">
    <property type="entry name" value="NEUROPEPTIDE Y RECEPTOR"/>
    <property type="match status" value="1"/>
</dbReference>
<dbReference type="SUPFAM" id="SSF48726">
    <property type="entry name" value="Immunoglobulin"/>
    <property type="match status" value="1"/>
</dbReference>
<dbReference type="eggNOG" id="KOG3656">
    <property type="taxonomic scope" value="Eukaryota"/>
</dbReference>
<dbReference type="GO" id="GO:0004983">
    <property type="term" value="F:neuropeptide Y receptor activity"/>
    <property type="evidence" value="ECO:0007669"/>
    <property type="project" value="InterPro"/>
</dbReference>
<dbReference type="Pfam" id="PF00001">
    <property type="entry name" value="7tm_1"/>
    <property type="match status" value="1"/>
</dbReference>
<evidence type="ECO:0000256" key="15">
    <source>
        <dbReference type="ARBA" id="ARBA00053878"/>
    </source>
</evidence>
<keyword evidence="13 16" id="KW-0807">Transducer</keyword>
<keyword evidence="11 16" id="KW-0675">Receptor</keyword>
<evidence type="ECO:0000313" key="20">
    <source>
        <dbReference type="EMBL" id="ELK03059.1"/>
    </source>
</evidence>
<dbReference type="PANTHER" id="PTHR24235:SF16">
    <property type="entry name" value="NEUROPEPTIDE Y RECEPTOR TYPE 6-RELATED"/>
    <property type="match status" value="1"/>
</dbReference>
<evidence type="ECO:0000256" key="6">
    <source>
        <dbReference type="ARBA" id="ARBA00022989"/>
    </source>
</evidence>
<name>L5JUA4_PTEAL</name>
<dbReference type="CDD" id="cd15396">
    <property type="entry name" value="7tmA_NPY6R"/>
    <property type="match status" value="1"/>
</dbReference>
<keyword evidence="4" id="KW-1003">Cell membrane</keyword>
<organism evidence="20 21">
    <name type="scientific">Pteropus alecto</name>
    <name type="common">Black flying fox</name>
    <dbReference type="NCBI Taxonomy" id="9402"/>
    <lineage>
        <taxon>Eukaryota</taxon>
        <taxon>Metazoa</taxon>
        <taxon>Chordata</taxon>
        <taxon>Craniata</taxon>
        <taxon>Vertebrata</taxon>
        <taxon>Euteleostomi</taxon>
        <taxon>Mammalia</taxon>
        <taxon>Eutheria</taxon>
        <taxon>Laurasiatheria</taxon>
        <taxon>Chiroptera</taxon>
        <taxon>Yinpterochiroptera</taxon>
        <taxon>Pteropodoidea</taxon>
        <taxon>Pteropodidae</taxon>
        <taxon>Pteropodinae</taxon>
        <taxon>Pteropus</taxon>
    </lineage>
</organism>
<evidence type="ECO:0000256" key="14">
    <source>
        <dbReference type="ARBA" id="ARBA00023288"/>
    </source>
</evidence>
<dbReference type="AlphaFoldDB" id="L5JUA4"/>
<sequence length="509" mass="58035">MEPSLNHPASNKTNANSNNSAFFYFESCRPSPLALLPLLIAYTVILIVGLFGNLSLIIIIFKKHRETQNVTNILIANLSLSDILVCVMCIPFTVIYTLMDHWIFGDIMCKLTSYVQSVFISVSIFSLVLIAVERYQLIVNPRGWKPNVSHAYWGITTIWLFSFLMSIPFFLSYHLTDEPFHNLSLPTDFYTHRLACVENWPSKMNQLLFTTSMFMLQYCVPLGFILICYLKIVICLHRRNGKVDRKRESKSRFSENKRINTMLISIVVTFGACWLPLNIFNVIFDWYHEVLMSCHHDLVFVVCHLIAMVSTCINPLFYGFLNKNFQKDLVVLIHHCWCFTPRERYENIAISTMHTDESKGSLRLAPTSTEELCTSIITEASPEDSGEFKCIAENEAGPAISTARLLVSPRKFSPKLASFPWSSDSYTKDKNPDNTLINLTSTIPEPASHTEHEIQIPKEDFCTINENSSELQPQWNDTFQEKATPSKPGAQFSRDLNEKGQTNAASDSL</sequence>
<comment type="subcellular location">
    <subcellularLocation>
        <location evidence="1">Cell membrane</location>
        <topology evidence="1">Multi-pass membrane protein</topology>
    </subcellularLocation>
</comment>
<dbReference type="PRINTS" id="PR00237">
    <property type="entry name" value="GPCRRHODOPSN"/>
</dbReference>
<feature type="transmembrane region" description="Helical" evidence="18">
    <location>
        <begin position="299"/>
        <end position="321"/>
    </location>
</feature>
<evidence type="ECO:0000256" key="4">
    <source>
        <dbReference type="ARBA" id="ARBA00022475"/>
    </source>
</evidence>
<dbReference type="GO" id="GO:0042923">
    <property type="term" value="F:neuropeptide binding"/>
    <property type="evidence" value="ECO:0007669"/>
    <property type="project" value="TreeGrafter"/>
</dbReference>
<dbReference type="InterPro" id="IPR036179">
    <property type="entry name" value="Ig-like_dom_sf"/>
</dbReference>
<keyword evidence="7 16" id="KW-0297">G-protein coupled receptor</keyword>
<reference evidence="21" key="1">
    <citation type="journal article" date="2013" name="Science">
        <title>Comparative analysis of bat genomes provides insight into the evolution of flight and immunity.</title>
        <authorList>
            <person name="Zhang G."/>
            <person name="Cowled C."/>
            <person name="Shi Z."/>
            <person name="Huang Z."/>
            <person name="Bishop-Lilly K.A."/>
            <person name="Fang X."/>
            <person name="Wynne J.W."/>
            <person name="Xiong Z."/>
            <person name="Baker M.L."/>
            <person name="Zhao W."/>
            <person name="Tachedjian M."/>
            <person name="Zhu Y."/>
            <person name="Zhou P."/>
            <person name="Jiang X."/>
            <person name="Ng J."/>
            <person name="Yang L."/>
            <person name="Wu L."/>
            <person name="Xiao J."/>
            <person name="Feng Y."/>
            <person name="Chen Y."/>
            <person name="Sun X."/>
            <person name="Zhang Y."/>
            <person name="Marsh G.A."/>
            <person name="Crameri G."/>
            <person name="Broder C.C."/>
            <person name="Frey K.G."/>
            <person name="Wang L.F."/>
            <person name="Wang J."/>
        </authorList>
    </citation>
    <scope>NUCLEOTIDE SEQUENCE [LARGE SCALE GENOMIC DNA]</scope>
</reference>
<feature type="transmembrane region" description="Helical" evidence="18">
    <location>
        <begin position="39"/>
        <end position="61"/>
    </location>
</feature>
<keyword evidence="10" id="KW-1015">Disulfide bond</keyword>
<dbReference type="Proteomes" id="UP000010552">
    <property type="component" value="Unassembled WGS sequence"/>
</dbReference>
<dbReference type="InParanoid" id="L5JUA4"/>
<dbReference type="InterPro" id="IPR013783">
    <property type="entry name" value="Ig-like_fold"/>
</dbReference>
<evidence type="ECO:0000256" key="16">
    <source>
        <dbReference type="RuleBase" id="RU000688"/>
    </source>
</evidence>
<feature type="transmembrane region" description="Helical" evidence="18">
    <location>
        <begin position="111"/>
        <end position="132"/>
    </location>
</feature>
<dbReference type="PRINTS" id="PR01017">
    <property type="entry name" value="NRPEPTIDEY6R"/>
</dbReference>
<evidence type="ECO:0000256" key="13">
    <source>
        <dbReference type="ARBA" id="ARBA00023224"/>
    </source>
</evidence>
<evidence type="ECO:0000256" key="10">
    <source>
        <dbReference type="ARBA" id="ARBA00023157"/>
    </source>
</evidence>
<feature type="region of interest" description="Disordered" evidence="17">
    <location>
        <begin position="466"/>
        <end position="509"/>
    </location>
</feature>
<dbReference type="EMBL" id="KB031114">
    <property type="protein sequence ID" value="ELK03059.1"/>
    <property type="molecule type" value="Genomic_DNA"/>
</dbReference>
<dbReference type="InterPro" id="IPR000611">
    <property type="entry name" value="NPY_rcpt"/>
</dbReference>
<dbReference type="SUPFAM" id="SSF81321">
    <property type="entry name" value="Family A G protein-coupled receptor-like"/>
    <property type="match status" value="1"/>
</dbReference>
<keyword evidence="5 16" id="KW-0812">Transmembrane</keyword>
<comment type="function">
    <text evidence="15">Receptor for neuropeptide Y and peptide YY.</text>
</comment>
<evidence type="ECO:0000256" key="5">
    <source>
        <dbReference type="ARBA" id="ARBA00022692"/>
    </source>
</evidence>
<dbReference type="GO" id="GO:0043005">
    <property type="term" value="C:neuron projection"/>
    <property type="evidence" value="ECO:0007669"/>
    <property type="project" value="TreeGrafter"/>
</dbReference>
<feature type="compositionally biased region" description="Polar residues" evidence="17">
    <location>
        <begin position="499"/>
        <end position="509"/>
    </location>
</feature>